<feature type="compositionally biased region" description="Basic and acidic residues" evidence="1">
    <location>
        <begin position="395"/>
        <end position="405"/>
    </location>
</feature>
<evidence type="ECO:0000256" key="1">
    <source>
        <dbReference type="SAM" id="MobiDB-lite"/>
    </source>
</evidence>
<evidence type="ECO:0000313" key="3">
    <source>
        <dbReference type="Proteomes" id="UP000245884"/>
    </source>
</evidence>
<gene>
    <name evidence="2" type="ORF">BDZ90DRAFT_229402</name>
</gene>
<feature type="region of interest" description="Disordered" evidence="1">
    <location>
        <begin position="380"/>
        <end position="405"/>
    </location>
</feature>
<sequence>MAEEDEHKPGLRLDLLPWEILTSIATHLRPRPHASIYPHPQATSMDLSSVTIPSKTAMNDLVSLALTSRSCYLAALPPVYYAPALISNKQVRLLANSLARDIIPRGPPGQNEGLDRDVQAHHRLRQPHHLFLPNDGLMMANDDASDQTEWAPSLRNIFRTSCSRLDSVLLGARPDGAMLSEFFDSEVVSRPRRVTILNFYSSPPFSTYSLLPLAQCTHLHLIQLIPRDPLINFLSGLAPSSSPQARHHPLRTLRLSQLHSESLLDFPAYITWRRASDAWNALTTSERRARTNAGVPPPARPARVPARRFEAQETLYSLATVAGPRLRDFGCLIIELAELSRLAEPEDAPLLGGGATAIAVDATTEAATGVLQTTNGTIDAAASAESEDGESANEQLRREVADDAERARTASRDAYWIETRAGREALRELFEEARRDAVAKAGTAAVTVGNGQEGETAASAETETDTGMPSVEVRIVAPRPGGWSSDECRQDFEAQVQACDLQSRKRPSGVGVEEDDGTCYSDPDVFWLAEHRPWLSYHGASMEEWEGRGDTEGGTGRNARRWWWTGSLPRVNAGAGTR</sequence>
<name>A0A316UYK8_9BASI</name>
<dbReference type="RefSeq" id="XP_025364992.1">
    <property type="nucleotide sequence ID" value="XM_025505043.1"/>
</dbReference>
<accession>A0A316UYK8</accession>
<proteinExistence type="predicted"/>
<evidence type="ECO:0000313" key="2">
    <source>
        <dbReference type="EMBL" id="PWN30380.1"/>
    </source>
</evidence>
<dbReference type="Proteomes" id="UP000245884">
    <property type="component" value="Unassembled WGS sequence"/>
</dbReference>
<reference evidence="2 3" key="1">
    <citation type="journal article" date="2018" name="Mol. Biol. Evol.">
        <title>Broad Genomic Sampling Reveals a Smut Pathogenic Ancestry of the Fungal Clade Ustilaginomycotina.</title>
        <authorList>
            <person name="Kijpornyongpan T."/>
            <person name="Mondo S.J."/>
            <person name="Barry K."/>
            <person name="Sandor L."/>
            <person name="Lee J."/>
            <person name="Lipzen A."/>
            <person name="Pangilinan J."/>
            <person name="LaButti K."/>
            <person name="Hainaut M."/>
            <person name="Henrissat B."/>
            <person name="Grigoriev I.V."/>
            <person name="Spatafora J.W."/>
            <person name="Aime M.C."/>
        </authorList>
    </citation>
    <scope>NUCLEOTIDE SEQUENCE [LARGE SCALE GENOMIC DNA]</scope>
    <source>
        <strain evidence="2 3">MCA 5214</strain>
    </source>
</reference>
<keyword evidence="3" id="KW-1185">Reference proteome</keyword>
<dbReference type="GeneID" id="37026866"/>
<dbReference type="EMBL" id="KZ819662">
    <property type="protein sequence ID" value="PWN30380.1"/>
    <property type="molecule type" value="Genomic_DNA"/>
</dbReference>
<dbReference type="OrthoDB" id="2551184at2759"/>
<protein>
    <submittedName>
        <fullName evidence="2">Uncharacterized protein</fullName>
    </submittedName>
</protein>
<dbReference type="AlphaFoldDB" id="A0A316UYK8"/>
<organism evidence="2 3">
    <name type="scientific">Jaminaea rosea</name>
    <dbReference type="NCBI Taxonomy" id="1569628"/>
    <lineage>
        <taxon>Eukaryota</taxon>
        <taxon>Fungi</taxon>
        <taxon>Dikarya</taxon>
        <taxon>Basidiomycota</taxon>
        <taxon>Ustilaginomycotina</taxon>
        <taxon>Exobasidiomycetes</taxon>
        <taxon>Microstromatales</taxon>
        <taxon>Microstromatales incertae sedis</taxon>
        <taxon>Jaminaea</taxon>
    </lineage>
</organism>